<dbReference type="Pfam" id="PF00400">
    <property type="entry name" value="WD40"/>
    <property type="match status" value="14"/>
</dbReference>
<feature type="repeat" description="WD" evidence="3">
    <location>
        <begin position="1185"/>
        <end position="1226"/>
    </location>
</feature>
<keyword evidence="7" id="KW-1185">Reference proteome</keyword>
<dbReference type="InterPro" id="IPR020472">
    <property type="entry name" value="WD40_PAC1"/>
</dbReference>
<dbReference type="Gene3D" id="3.40.50.300">
    <property type="entry name" value="P-loop containing nucleotide triphosphate hydrolases"/>
    <property type="match status" value="1"/>
</dbReference>
<feature type="region of interest" description="Disordered" evidence="4">
    <location>
        <begin position="1"/>
        <end position="42"/>
    </location>
</feature>
<dbReference type="PRINTS" id="PR00320">
    <property type="entry name" value="GPROTEINBRPT"/>
</dbReference>
<evidence type="ECO:0000256" key="2">
    <source>
        <dbReference type="ARBA" id="ARBA00022737"/>
    </source>
</evidence>
<dbReference type="Gene3D" id="2.130.10.10">
    <property type="entry name" value="YVTN repeat-like/Quinoprotein amine dehydrogenase"/>
    <property type="match status" value="6"/>
</dbReference>
<gene>
    <name evidence="6" type="ORF">HGRIS_008788</name>
</gene>
<feature type="repeat" description="WD" evidence="3">
    <location>
        <begin position="1357"/>
        <end position="1398"/>
    </location>
</feature>
<dbReference type="PANTHER" id="PTHR22847:SF637">
    <property type="entry name" value="WD REPEAT DOMAIN 5B"/>
    <property type="match status" value="1"/>
</dbReference>
<feature type="domain" description="Nephrocystin 3-like N-terminal" evidence="5">
    <location>
        <begin position="271"/>
        <end position="438"/>
    </location>
</feature>
<feature type="repeat" description="WD" evidence="3">
    <location>
        <begin position="1314"/>
        <end position="1345"/>
    </location>
</feature>
<dbReference type="Proteomes" id="UP001556367">
    <property type="component" value="Unassembled WGS sequence"/>
</dbReference>
<dbReference type="PROSITE" id="PS00678">
    <property type="entry name" value="WD_REPEATS_1"/>
    <property type="match status" value="5"/>
</dbReference>
<dbReference type="InterPro" id="IPR015943">
    <property type="entry name" value="WD40/YVTN_repeat-like_dom_sf"/>
</dbReference>
<dbReference type="CDD" id="cd00200">
    <property type="entry name" value="WD40"/>
    <property type="match status" value="2"/>
</dbReference>
<keyword evidence="2" id="KW-0677">Repeat</keyword>
<feature type="repeat" description="WD" evidence="3">
    <location>
        <begin position="1149"/>
        <end position="1183"/>
    </location>
</feature>
<dbReference type="PROSITE" id="PS50294">
    <property type="entry name" value="WD_REPEATS_REGION"/>
    <property type="match status" value="13"/>
</dbReference>
<feature type="repeat" description="WD" evidence="3">
    <location>
        <begin position="1049"/>
        <end position="1090"/>
    </location>
</feature>
<keyword evidence="1 3" id="KW-0853">WD repeat</keyword>
<dbReference type="SMART" id="SM00320">
    <property type="entry name" value="WD40"/>
    <property type="match status" value="14"/>
</dbReference>
<dbReference type="InterPro" id="IPR056884">
    <property type="entry name" value="NPHP3-like_N"/>
</dbReference>
<protein>
    <recommendedName>
        <fullName evidence="5">Nephrocystin 3-like N-terminal domain-containing protein</fullName>
    </recommendedName>
</protein>
<feature type="repeat" description="WD" evidence="3">
    <location>
        <begin position="920"/>
        <end position="961"/>
    </location>
</feature>
<feature type="repeat" description="WD" evidence="3">
    <location>
        <begin position="1006"/>
        <end position="1047"/>
    </location>
</feature>
<dbReference type="PROSITE" id="PS50082">
    <property type="entry name" value="WD_REPEATS_2"/>
    <property type="match status" value="13"/>
</dbReference>
<evidence type="ECO:0000313" key="7">
    <source>
        <dbReference type="Proteomes" id="UP001556367"/>
    </source>
</evidence>
<feature type="repeat" description="WD" evidence="3">
    <location>
        <begin position="877"/>
        <end position="918"/>
    </location>
</feature>
<feature type="repeat" description="WD" evidence="3">
    <location>
        <begin position="1400"/>
        <end position="1441"/>
    </location>
</feature>
<dbReference type="SUPFAM" id="SSF52540">
    <property type="entry name" value="P-loop containing nucleoside triphosphate hydrolases"/>
    <property type="match status" value="2"/>
</dbReference>
<evidence type="ECO:0000256" key="1">
    <source>
        <dbReference type="ARBA" id="ARBA00022574"/>
    </source>
</evidence>
<proteinExistence type="predicted"/>
<feature type="repeat" description="WD" evidence="3">
    <location>
        <begin position="963"/>
        <end position="1004"/>
    </location>
</feature>
<evidence type="ECO:0000313" key="6">
    <source>
        <dbReference type="EMBL" id="KAL0952175.1"/>
    </source>
</evidence>
<dbReference type="SUPFAM" id="SSF50978">
    <property type="entry name" value="WD40 repeat-like"/>
    <property type="match status" value="2"/>
</dbReference>
<dbReference type="InterPro" id="IPR036322">
    <property type="entry name" value="WD40_repeat_dom_sf"/>
</dbReference>
<dbReference type="InterPro" id="IPR001680">
    <property type="entry name" value="WD40_rpt"/>
</dbReference>
<dbReference type="PANTHER" id="PTHR22847">
    <property type="entry name" value="WD40 REPEAT PROTEIN"/>
    <property type="match status" value="1"/>
</dbReference>
<dbReference type="Pfam" id="PF24883">
    <property type="entry name" value="NPHP3_N"/>
    <property type="match status" value="1"/>
</dbReference>
<reference evidence="7" key="1">
    <citation type="submission" date="2024-06" db="EMBL/GenBank/DDBJ databases">
        <title>Multi-omics analyses provide insights into the biosynthesis of the anticancer antibiotic pleurotin in Hohenbuehelia grisea.</title>
        <authorList>
            <person name="Weaver J.A."/>
            <person name="Alberti F."/>
        </authorList>
    </citation>
    <scope>NUCLEOTIDE SEQUENCE [LARGE SCALE GENOMIC DNA]</scope>
    <source>
        <strain evidence="7">T-177</strain>
    </source>
</reference>
<accession>A0ABR3J928</accession>
<evidence type="ECO:0000259" key="5">
    <source>
        <dbReference type="Pfam" id="PF24883"/>
    </source>
</evidence>
<dbReference type="InterPro" id="IPR019775">
    <property type="entry name" value="WD40_repeat_CS"/>
</dbReference>
<feature type="repeat" description="WD" evidence="3">
    <location>
        <begin position="1092"/>
        <end position="1125"/>
    </location>
</feature>
<organism evidence="6 7">
    <name type="scientific">Hohenbuehelia grisea</name>
    <dbReference type="NCBI Taxonomy" id="104357"/>
    <lineage>
        <taxon>Eukaryota</taxon>
        <taxon>Fungi</taxon>
        <taxon>Dikarya</taxon>
        <taxon>Basidiomycota</taxon>
        <taxon>Agaricomycotina</taxon>
        <taxon>Agaricomycetes</taxon>
        <taxon>Agaricomycetidae</taxon>
        <taxon>Agaricales</taxon>
        <taxon>Pleurotineae</taxon>
        <taxon>Pleurotaceae</taxon>
        <taxon>Hohenbuehelia</taxon>
    </lineage>
</organism>
<name>A0ABR3J928_9AGAR</name>
<comment type="caution">
    <text evidence="6">The sequence shown here is derived from an EMBL/GenBank/DDBJ whole genome shotgun (WGS) entry which is preliminary data.</text>
</comment>
<sequence length="1589" mass="174141">MDSMYQASRTMAKRRRSATPPGGGAQVNVSTSRPTKRVREKGNGWRALKAAIEKLAECSGGWPLLKSTLDEQVDMMGYFERVEGGQSQLFELSGRTTAVYENLRPSEGVDTIATIVTSMTIEKWNATTDGLKSIQHAIQSSKSTLGRADHNALSNRERQRAVEMLEELVALLEDFDDDYTSASSLVDDVDDVDDPRRIQSQGPFSLHSVSTITDSTFNNIQGNQHVYNAPVYNTREINEQFKKLNHIAAAGIEAVGEEGCMEGTRVDLLHSLEDWSHNPDAPRIFWLVGPAGAGKSAIARSLARLLLRAGLLGGSFFCSRQTTVRSNARNIIPTLAQFMARLDTCYSAALADVLRPSNTDDVASWTIDRQIDKLLITPLQMAHQDETQPTRHRDDGKKLILVVDALDECAYTEDINTFLTQLLSIPTCLPIKVFIASRPEQHIRAHFESRYSPHDQHRILRLHEVEDEIVERDISLFLRQRLAAIRVSKGIRDDWPTVRQVEQLSYLSGTLFIYASTVVKFIQDENPVQRLDSVLESCPEDERPLNSNLDQMYALVLSDAMNPVIRREKEISATRRVLAAIIAAREPLSLATMSTLLCISDGILRSSLERIHAVVYVPDPNGDEAISIYHKSFADYLVSHERARPNIVICLDAGHSALAKGCLSVMRRELKFNISGCKSSYLPTAEQELLPIAEDLKYSCLHWSHHIVGASHSHTFTLLHYLDAILRTQFLFWVEVLGAERQLHLASSLLLKLLSWECIKQNPTAEYLRKALHDANEFVVAFKATIELSLPHIYLSALPLHFAQSFITETYLPQFRHLPQLITHGISGHSKTGFVIDNQSFAGCVAFSPNGRHIASGSYDKIRIWDVARGELVMQPIVGHAGTVQSAAFSPDGSLIVSCSWDTPIRVWDAVSGELAMPPLIGHTDSVNSVAFSPDGIRIVSGSSDQTIRVWDVARGELVMQPLVGHTDKVHSATFSPDGSLIVSCSRDTTIRVWDAVSGELAMPPLIGHTDTVNSAAFSPDASRIVSCSEDNTVRIWDAVSGALAMPPLTGHTDMVKSVAFSPSGRHIVSGSSDQTIRVWDVTSGALAMPPLTGHSSIVTSVAFSPDGSHIVSGSYDNTIRIWTIWETASVKPNLPPLMPLTGHTGRWVTWLAFSPDASRLVWGSDDKAIRVWDVASDELGMPPLTGHTGWVTSGAFSLDGSYIVSSSYDDSIRIWNAANGQLAMPPLTGHTGTVHSVAFSPDGSRIVSCSEDNTVRLWDAVSGALAMPPLTGHTDIVRCVKFSPSGRHIVSGSSDQTIRVWDAVTGELAMPPLIGHSSIVTSVAFSPDGSHIVSGSYDKTIRLWAAVTGAPAMPPLTGHAGTVHSVAFSPDGGFIVSGSYDKTIRVWDVASAQLAMPPLTGHTGPVSCVAFSPDGSQIASGSYDHTIRVWDVARGKLAMQSLTSHTALRESVLPLPLSRTSSCGMVSSPDHNTIRVLDLKNSTSFLSPCRRTWTNVPHKPLIYNFPHNPFIHNLMPEKDGWIRGTGGDLLLWLPPAYHNFLVFKHSCCIRLIAHSRVTVDVSDFVHGEDWTKCYTPVAHRPSSPSMVL</sequence>
<feature type="repeat" description="WD" evidence="3">
    <location>
        <begin position="1271"/>
        <end position="1312"/>
    </location>
</feature>
<feature type="repeat" description="WD" evidence="3">
    <location>
        <begin position="1228"/>
        <end position="1269"/>
    </location>
</feature>
<dbReference type="EMBL" id="JASNQZ010000011">
    <property type="protein sequence ID" value="KAL0952175.1"/>
    <property type="molecule type" value="Genomic_DNA"/>
</dbReference>
<dbReference type="InterPro" id="IPR027417">
    <property type="entry name" value="P-loop_NTPase"/>
</dbReference>
<evidence type="ECO:0000256" key="4">
    <source>
        <dbReference type="SAM" id="MobiDB-lite"/>
    </source>
</evidence>
<evidence type="ECO:0000256" key="3">
    <source>
        <dbReference type="PROSITE-ProRule" id="PRU00221"/>
    </source>
</evidence>